<organism evidence="1 2">
    <name type="scientific">Pseudovibrio japonicus</name>
    <dbReference type="NCBI Taxonomy" id="366534"/>
    <lineage>
        <taxon>Bacteria</taxon>
        <taxon>Pseudomonadati</taxon>
        <taxon>Pseudomonadota</taxon>
        <taxon>Alphaproteobacteria</taxon>
        <taxon>Hyphomicrobiales</taxon>
        <taxon>Stappiaceae</taxon>
        <taxon>Pseudovibrio</taxon>
    </lineage>
</organism>
<comment type="caution">
    <text evidence="1">The sequence shown here is derived from an EMBL/GenBank/DDBJ whole genome shotgun (WGS) entry which is preliminary data.</text>
</comment>
<evidence type="ECO:0000313" key="1">
    <source>
        <dbReference type="EMBL" id="GHB30222.1"/>
    </source>
</evidence>
<dbReference type="Proteomes" id="UP000637980">
    <property type="component" value="Unassembled WGS sequence"/>
</dbReference>
<accession>A0ABQ3E997</accession>
<reference evidence="2" key="1">
    <citation type="journal article" date="2019" name="Int. J. Syst. Evol. Microbiol.">
        <title>The Global Catalogue of Microorganisms (GCM) 10K type strain sequencing project: providing services to taxonomists for standard genome sequencing and annotation.</title>
        <authorList>
            <consortium name="The Broad Institute Genomics Platform"/>
            <consortium name="The Broad Institute Genome Sequencing Center for Infectious Disease"/>
            <person name="Wu L."/>
            <person name="Ma J."/>
        </authorList>
    </citation>
    <scope>NUCLEOTIDE SEQUENCE [LARGE SCALE GENOMIC DNA]</scope>
    <source>
        <strain evidence="2">KCTC 12861</strain>
    </source>
</reference>
<dbReference type="InterPro" id="IPR009702">
    <property type="entry name" value="DUF1284"/>
</dbReference>
<protein>
    <submittedName>
        <fullName evidence="1">(2Fe-2S) ferredoxin</fullName>
    </submittedName>
</protein>
<dbReference type="Pfam" id="PF06935">
    <property type="entry name" value="DUF1284"/>
    <property type="match status" value="1"/>
</dbReference>
<dbReference type="RefSeq" id="WP_189436481.1">
    <property type="nucleotide sequence ID" value="NZ_BMXE01000003.1"/>
</dbReference>
<dbReference type="EMBL" id="BMXE01000003">
    <property type="protein sequence ID" value="GHB30222.1"/>
    <property type="molecule type" value="Genomic_DNA"/>
</dbReference>
<sequence>MSVKLRGHHLLCILTFVGHGYSRAFSDNYKAVVRRLNAGEPVVLVDGPDDICAALIKEEAEPHCFKCSVTKRDAAALEIVGAVLERPLGIGEELVLSADMIALLRDAYGNGKMEAACNGCEWQPFCDDIAKSGFKKGLLG</sequence>
<evidence type="ECO:0000313" key="2">
    <source>
        <dbReference type="Proteomes" id="UP000637980"/>
    </source>
</evidence>
<proteinExistence type="predicted"/>
<name>A0ABQ3E997_9HYPH</name>
<keyword evidence="2" id="KW-1185">Reference proteome</keyword>
<gene>
    <name evidence="1" type="ORF">GCM10007094_18290</name>
</gene>